<feature type="domain" description="Retrovirus-related Pol polyprotein from transposon TNT 1-94-like beta-barrel" evidence="1">
    <location>
        <begin position="38"/>
        <end position="86"/>
    </location>
</feature>
<accession>A0A9J5WCC2</accession>
<dbReference type="Pfam" id="PF22936">
    <property type="entry name" value="Pol_BBD"/>
    <property type="match status" value="1"/>
</dbReference>
<dbReference type="InterPro" id="IPR054722">
    <property type="entry name" value="PolX-like_BBD"/>
</dbReference>
<proteinExistence type="predicted"/>
<evidence type="ECO:0000313" key="2">
    <source>
        <dbReference type="EMBL" id="KAG5573347.1"/>
    </source>
</evidence>
<comment type="caution">
    <text evidence="2">The sequence shown here is derived from an EMBL/GenBank/DDBJ whole genome shotgun (WGS) entry which is preliminary data.</text>
</comment>
<evidence type="ECO:0000259" key="1">
    <source>
        <dbReference type="Pfam" id="PF22936"/>
    </source>
</evidence>
<evidence type="ECO:0000313" key="3">
    <source>
        <dbReference type="Proteomes" id="UP000824120"/>
    </source>
</evidence>
<dbReference type="Proteomes" id="UP000824120">
    <property type="component" value="Chromosome 12"/>
</dbReference>
<name>A0A9J5WCC2_SOLCO</name>
<dbReference type="EMBL" id="JACXVP010000012">
    <property type="protein sequence ID" value="KAG5573347.1"/>
    <property type="molecule type" value="Genomic_DNA"/>
</dbReference>
<gene>
    <name evidence="2" type="ORF">H5410_063113</name>
</gene>
<keyword evidence="3" id="KW-1185">Reference proteome</keyword>
<reference evidence="2 3" key="1">
    <citation type="submission" date="2020-09" db="EMBL/GenBank/DDBJ databases">
        <title>De no assembly of potato wild relative species, Solanum commersonii.</title>
        <authorList>
            <person name="Cho K."/>
        </authorList>
    </citation>
    <scope>NUCLEOTIDE SEQUENCE [LARGE SCALE GENOMIC DNA]</scope>
    <source>
        <strain evidence="2">LZ3.2</strain>
        <tissue evidence="2">Leaf</tissue>
    </source>
</reference>
<dbReference type="AlphaFoldDB" id="A0A9J5WCC2"/>
<dbReference type="OrthoDB" id="1745225at2759"/>
<protein>
    <recommendedName>
        <fullName evidence="1">Retrovirus-related Pol polyprotein from transposon TNT 1-94-like beta-barrel domain-containing protein</fullName>
    </recommendedName>
</protein>
<sequence>MLNKCSIGDTGANMGGNSNYDANTAGTSFSLIDDSVKWVVDTGATNHMIGDKSVLQTGTSIDDAGKVQLPTGESANISHIGNCQLSGGDFIKNNKLAHPDTRNQVTSPVSVDDFDSLFDVEYNRLLQQSLNLAAIQKQ</sequence>
<organism evidence="2 3">
    <name type="scientific">Solanum commersonii</name>
    <name type="common">Commerson's wild potato</name>
    <name type="synonym">Commerson's nightshade</name>
    <dbReference type="NCBI Taxonomy" id="4109"/>
    <lineage>
        <taxon>Eukaryota</taxon>
        <taxon>Viridiplantae</taxon>
        <taxon>Streptophyta</taxon>
        <taxon>Embryophyta</taxon>
        <taxon>Tracheophyta</taxon>
        <taxon>Spermatophyta</taxon>
        <taxon>Magnoliopsida</taxon>
        <taxon>eudicotyledons</taxon>
        <taxon>Gunneridae</taxon>
        <taxon>Pentapetalae</taxon>
        <taxon>asterids</taxon>
        <taxon>lamiids</taxon>
        <taxon>Solanales</taxon>
        <taxon>Solanaceae</taxon>
        <taxon>Solanoideae</taxon>
        <taxon>Solaneae</taxon>
        <taxon>Solanum</taxon>
    </lineage>
</organism>